<feature type="zinc finger region" description="C3H1-type" evidence="1">
    <location>
        <begin position="283"/>
        <end position="310"/>
    </location>
</feature>
<protein>
    <recommendedName>
        <fullName evidence="3">C3H1-type domain-containing protein</fullName>
    </recommendedName>
</protein>
<dbReference type="PROSITE" id="PS50103">
    <property type="entry name" value="ZF_C3H1"/>
    <property type="match status" value="1"/>
</dbReference>
<keyword evidence="1" id="KW-0862">Zinc</keyword>
<sequence>MSNPVQVDAPFLDRLIHLGSSACLDLHVHGDSESTDTDKALSVSGLTSLSSSTTTTTTTATDTPNTSEVKKGFQPKRKYYLEGRIMHKRKLSRKLFFLDICLVRTRHKSEFSKDIAVGQGGASGSEAPAGENTTESDWEYVEALTSDPSGAEQPQTIHCQRRMEVIARFPTHTLKELDDLWRRVQLGSVVRVYGDIEISEKRKITASEKHITTQWSALLHCLDFDILELWRGKDAFEPNPGSAEISNGITTAQNAAALKSSGKKRKSSEMLEGLSASQQQRGDDSQPHCKFWLNSGKCSKEVCEFWHETDPAKLKAERKRWVDERIQAKRQISHHSSDPHQKTTKNQHRERALYFAKWLIDTFTRQFLDAGSGVLDIAGGRGDLSWELQTRQGIRSTVVEPRPGKGMRKWQRKWLEKFNASCNLNTSVVGSEASTMHEGDEFSTLTPTITNATEEQEPDADKPLDGLADFIPTVKTQLLQATEPARIQAMLDDQFLETHKDLVSTASIIIGLHPDQATEPIVRAALKAGKPFAIIPCCVFSRDNLHRRLPKDLETEDIIISNSSSSSANGGINQAESEEEADSSTRPVTSYADFVTWLETLHPGIKTTWLNFEGMNRVLYWEGLIDTEKP</sequence>
<evidence type="ECO:0000256" key="1">
    <source>
        <dbReference type="PROSITE-ProRule" id="PRU00723"/>
    </source>
</evidence>
<comment type="caution">
    <text evidence="4">The sequence shown here is derived from an EMBL/GenBank/DDBJ whole genome shotgun (WGS) entry which is preliminary data.</text>
</comment>
<keyword evidence="1" id="KW-0479">Metal-binding</keyword>
<feature type="region of interest" description="Disordered" evidence="2">
    <location>
        <begin position="256"/>
        <end position="286"/>
    </location>
</feature>
<dbReference type="PANTHER" id="PTHR36971">
    <property type="entry name" value="UNNAMED PRODUCT"/>
    <property type="match status" value="1"/>
</dbReference>
<evidence type="ECO:0000313" key="5">
    <source>
        <dbReference type="Proteomes" id="UP001194696"/>
    </source>
</evidence>
<keyword evidence="1" id="KW-0863">Zinc-finger</keyword>
<feature type="region of interest" description="Disordered" evidence="2">
    <location>
        <begin position="44"/>
        <end position="70"/>
    </location>
</feature>
<name>A0ABQ7K4L3_9FUNG</name>
<dbReference type="EMBL" id="JAAAIM010000260">
    <property type="protein sequence ID" value="KAG0291071.1"/>
    <property type="molecule type" value="Genomic_DNA"/>
</dbReference>
<feature type="compositionally biased region" description="Low complexity" evidence="2">
    <location>
        <begin position="560"/>
        <end position="573"/>
    </location>
</feature>
<accession>A0ABQ7K4L3</accession>
<evidence type="ECO:0000259" key="3">
    <source>
        <dbReference type="PROSITE" id="PS50103"/>
    </source>
</evidence>
<gene>
    <name evidence="4" type="ORF">BGZ96_005537</name>
</gene>
<keyword evidence="5" id="KW-1185">Reference proteome</keyword>
<evidence type="ECO:0000256" key="2">
    <source>
        <dbReference type="SAM" id="MobiDB-lite"/>
    </source>
</evidence>
<reference evidence="4 5" key="1">
    <citation type="journal article" date="2020" name="Fungal Divers.">
        <title>Resolving the Mortierellaceae phylogeny through synthesis of multi-gene phylogenetics and phylogenomics.</title>
        <authorList>
            <person name="Vandepol N."/>
            <person name="Liber J."/>
            <person name="Desiro A."/>
            <person name="Na H."/>
            <person name="Kennedy M."/>
            <person name="Barry K."/>
            <person name="Grigoriev I.V."/>
            <person name="Miller A.N."/>
            <person name="O'Donnell K."/>
            <person name="Stajich J.E."/>
            <person name="Bonito G."/>
        </authorList>
    </citation>
    <scope>NUCLEOTIDE SEQUENCE [LARGE SCALE GENOMIC DNA]</scope>
    <source>
        <strain evidence="4 5">AD045</strain>
    </source>
</reference>
<feature type="compositionally biased region" description="Low complexity" evidence="2">
    <location>
        <begin position="44"/>
        <end position="67"/>
    </location>
</feature>
<organism evidence="4 5">
    <name type="scientific">Linnemannia gamsii</name>
    <dbReference type="NCBI Taxonomy" id="64522"/>
    <lineage>
        <taxon>Eukaryota</taxon>
        <taxon>Fungi</taxon>
        <taxon>Fungi incertae sedis</taxon>
        <taxon>Mucoromycota</taxon>
        <taxon>Mortierellomycotina</taxon>
        <taxon>Mortierellomycetes</taxon>
        <taxon>Mortierellales</taxon>
        <taxon>Mortierellaceae</taxon>
        <taxon>Linnemannia</taxon>
    </lineage>
</organism>
<dbReference type="Proteomes" id="UP001194696">
    <property type="component" value="Unassembled WGS sequence"/>
</dbReference>
<dbReference type="InterPro" id="IPR000571">
    <property type="entry name" value="Znf_CCCH"/>
</dbReference>
<feature type="domain" description="C3H1-type" evidence="3">
    <location>
        <begin position="283"/>
        <end position="310"/>
    </location>
</feature>
<feature type="region of interest" description="Disordered" evidence="2">
    <location>
        <begin position="560"/>
        <end position="586"/>
    </location>
</feature>
<dbReference type="PANTHER" id="PTHR36971:SF3">
    <property type="entry name" value="C3H1-TYPE DOMAIN-CONTAINING PROTEIN"/>
    <property type="match status" value="1"/>
</dbReference>
<proteinExistence type="predicted"/>
<evidence type="ECO:0000313" key="4">
    <source>
        <dbReference type="EMBL" id="KAG0291071.1"/>
    </source>
</evidence>